<proteinExistence type="inferred from homology"/>
<evidence type="ECO:0000256" key="1">
    <source>
        <dbReference type="ARBA" id="ARBA00038322"/>
    </source>
</evidence>
<reference evidence="4" key="1">
    <citation type="journal article" date="2019" name="Int. J. Syst. Evol. Microbiol.">
        <title>The Global Catalogue of Microorganisms (GCM) 10K type strain sequencing project: providing services to taxonomists for standard genome sequencing and annotation.</title>
        <authorList>
            <consortium name="The Broad Institute Genomics Platform"/>
            <consortium name="The Broad Institute Genome Sequencing Center for Infectious Disease"/>
            <person name="Wu L."/>
            <person name="Ma J."/>
        </authorList>
    </citation>
    <scope>NUCLEOTIDE SEQUENCE [LARGE SCALE GENOMIC DNA]</scope>
    <source>
        <strain evidence="4">CCUG 57113</strain>
    </source>
</reference>
<evidence type="ECO:0000259" key="2">
    <source>
        <dbReference type="Pfam" id="PF01593"/>
    </source>
</evidence>
<evidence type="ECO:0000313" key="4">
    <source>
        <dbReference type="Proteomes" id="UP001596105"/>
    </source>
</evidence>
<comment type="similarity">
    <text evidence="1">Belongs to the carotenoid/retinoid oxidoreductase family. CrtN subfamily.</text>
</comment>
<evidence type="ECO:0000313" key="3">
    <source>
        <dbReference type="EMBL" id="MFC5468940.1"/>
    </source>
</evidence>
<dbReference type="SUPFAM" id="SSF51905">
    <property type="entry name" value="FAD/NAD(P)-binding domain"/>
    <property type="match status" value="1"/>
</dbReference>
<dbReference type="PANTHER" id="PTHR43734:SF1">
    <property type="entry name" value="PHYTOENE DESATURASE"/>
    <property type="match status" value="1"/>
</dbReference>
<dbReference type="Pfam" id="PF01593">
    <property type="entry name" value="Amino_oxidase"/>
    <property type="match status" value="1"/>
</dbReference>
<dbReference type="Gene3D" id="3.50.50.60">
    <property type="entry name" value="FAD/NAD(P)-binding domain"/>
    <property type="match status" value="1"/>
</dbReference>
<dbReference type="Proteomes" id="UP001596105">
    <property type="component" value="Unassembled WGS sequence"/>
</dbReference>
<dbReference type="InterPro" id="IPR036188">
    <property type="entry name" value="FAD/NAD-bd_sf"/>
</dbReference>
<dbReference type="Gene3D" id="3.90.660.50">
    <property type="match status" value="1"/>
</dbReference>
<dbReference type="EMBL" id="JBHSMH010000022">
    <property type="protein sequence ID" value="MFC5468940.1"/>
    <property type="molecule type" value="Genomic_DNA"/>
</dbReference>
<organism evidence="3 4">
    <name type="scientific">Cohnella suwonensis</name>
    <dbReference type="NCBI Taxonomy" id="696072"/>
    <lineage>
        <taxon>Bacteria</taxon>
        <taxon>Bacillati</taxon>
        <taxon>Bacillota</taxon>
        <taxon>Bacilli</taxon>
        <taxon>Bacillales</taxon>
        <taxon>Paenibacillaceae</taxon>
        <taxon>Cohnella</taxon>
    </lineage>
</organism>
<accession>A0ABW0LUI4</accession>
<protein>
    <submittedName>
        <fullName evidence="3">Phytoene desaturase family protein</fullName>
    </submittedName>
</protein>
<comment type="caution">
    <text evidence="3">The sequence shown here is derived from an EMBL/GenBank/DDBJ whole genome shotgun (WGS) entry which is preliminary data.</text>
</comment>
<dbReference type="RefSeq" id="WP_209748895.1">
    <property type="nucleotide sequence ID" value="NZ_JBHSMH010000022.1"/>
</dbReference>
<feature type="domain" description="Amine oxidase" evidence="2">
    <location>
        <begin position="18"/>
        <end position="255"/>
    </location>
</feature>
<name>A0ABW0LUI4_9BACL</name>
<dbReference type="PANTHER" id="PTHR43734">
    <property type="entry name" value="PHYTOENE DESATURASE"/>
    <property type="match status" value="1"/>
</dbReference>
<dbReference type="InterPro" id="IPR002937">
    <property type="entry name" value="Amino_oxidase"/>
</dbReference>
<sequence>MENNANAYDVAVIGGGAAGLIAAIDLARSGLSVVLLEKAHKLGGRAMTVEKNGARFNLGGHALYLDGEANAIFREYGLRLDGGPPQTKGVGIWNGKLPPLPGGAAALLTSKLLSWPGKIELARIMTKLPKLDTEALSEISLREWAEREIRDPMVRNMTYALCRTSTYNKDIDLPIAGPVLRQLERSLRKDRIRYLDGGWQTIVDQLRDLALRSGATILTGQSVADIEHDGAVLGLRLSDGTTLSVPRVVSALAPRETFRLVRDADHTALRGWKEDARPAMAACLDLALRKLPVPGRNLAIGLDRPIFASNHSFGAKLSDNGDQVVHLVKYNMAGEGNPQEDERILEQAMTLLHPNWQAELVGKQFLPTMTVCHDFMHLRRRDRRPGPAVPEIRGLYVAGDWASHGEWLLDAAAASARRASKRIIEELAREGTGDAGRALAAHR</sequence>
<gene>
    <name evidence="3" type="ORF">ACFPPD_09410</name>
</gene>
<dbReference type="PRINTS" id="PR00469">
    <property type="entry name" value="PNDRDTASEII"/>
</dbReference>
<keyword evidence="4" id="KW-1185">Reference proteome</keyword>